<dbReference type="PANTHER" id="PTHR31591">
    <property type="entry name" value="UPF0613 PROTEIN PB24D3.06C"/>
    <property type="match status" value="1"/>
</dbReference>
<protein>
    <recommendedName>
        <fullName evidence="2">Serine aminopeptidase S33 domain-containing protein</fullName>
    </recommendedName>
</protein>
<comment type="caution">
    <text evidence="1">The sequence shown here is derived from an EMBL/GenBank/DDBJ whole genome shotgun (WGS) entry which is preliminary data.</text>
</comment>
<feature type="non-terminal residue" evidence="1">
    <location>
        <position position="1"/>
    </location>
</feature>
<evidence type="ECO:0008006" key="2">
    <source>
        <dbReference type="Google" id="ProtNLM"/>
    </source>
</evidence>
<proteinExistence type="predicted"/>
<evidence type="ECO:0000313" key="1">
    <source>
        <dbReference type="EMBL" id="GAF93099.1"/>
    </source>
</evidence>
<gene>
    <name evidence="1" type="ORF">S01H1_25896</name>
</gene>
<dbReference type="Pfam" id="PF08538">
    <property type="entry name" value="DUF1749"/>
    <property type="match status" value="1"/>
</dbReference>
<accession>X0TIN8</accession>
<dbReference type="PANTHER" id="PTHR31591:SF1">
    <property type="entry name" value="UPF0613 PROTEIN PB24D3.06C"/>
    <property type="match status" value="1"/>
</dbReference>
<sequence>ENNIALSPFNNRGSGLLTDFRKSNKNVEIIRLGTAREKFEDCLFDIKAHLDFLEKQGFTNIHLCGHSLGTCKVIYYLAKTQDKRVNSVILLSPSDMLGLVRKDKERFKEEIITAEKMIKQGKGNRLMPRDVWDEIPITANSYLNLFGDNSETAIFNFYNSKDKSEKLSKISCPILSVMGKKDDSFVVSIKDTMRIIKERAKSSPRCEYKILGDADHNYIEYEQQLADTILKWINSF</sequence>
<dbReference type="AlphaFoldDB" id="X0TIN8"/>
<dbReference type="InterPro" id="IPR013744">
    <property type="entry name" value="SidJ"/>
</dbReference>
<dbReference type="EMBL" id="BARS01015674">
    <property type="protein sequence ID" value="GAF93099.1"/>
    <property type="molecule type" value="Genomic_DNA"/>
</dbReference>
<dbReference type="Gene3D" id="3.40.50.1820">
    <property type="entry name" value="alpha/beta hydrolase"/>
    <property type="match status" value="1"/>
</dbReference>
<reference evidence="1" key="1">
    <citation type="journal article" date="2014" name="Front. Microbiol.">
        <title>High frequency of phylogenetically diverse reductive dehalogenase-homologous genes in deep subseafloor sedimentary metagenomes.</title>
        <authorList>
            <person name="Kawai M."/>
            <person name="Futagami T."/>
            <person name="Toyoda A."/>
            <person name="Takaki Y."/>
            <person name="Nishi S."/>
            <person name="Hori S."/>
            <person name="Arai W."/>
            <person name="Tsubouchi T."/>
            <person name="Morono Y."/>
            <person name="Uchiyama I."/>
            <person name="Ito T."/>
            <person name="Fujiyama A."/>
            <person name="Inagaki F."/>
            <person name="Takami H."/>
        </authorList>
    </citation>
    <scope>NUCLEOTIDE SEQUENCE</scope>
    <source>
        <strain evidence="1">Expedition CK06-06</strain>
    </source>
</reference>
<name>X0TIN8_9ZZZZ</name>
<dbReference type="SUPFAM" id="SSF53474">
    <property type="entry name" value="alpha/beta-Hydrolases"/>
    <property type="match status" value="1"/>
</dbReference>
<organism evidence="1">
    <name type="scientific">marine sediment metagenome</name>
    <dbReference type="NCBI Taxonomy" id="412755"/>
    <lineage>
        <taxon>unclassified sequences</taxon>
        <taxon>metagenomes</taxon>
        <taxon>ecological metagenomes</taxon>
    </lineage>
</organism>
<dbReference type="InterPro" id="IPR029058">
    <property type="entry name" value="AB_hydrolase_fold"/>
</dbReference>